<protein>
    <submittedName>
        <fullName evidence="1">Uncharacterized protein</fullName>
    </submittedName>
</protein>
<accession>A0A8H4KRC5</accession>
<evidence type="ECO:0000313" key="2">
    <source>
        <dbReference type="Proteomes" id="UP000605986"/>
    </source>
</evidence>
<dbReference type="Proteomes" id="UP000605986">
    <property type="component" value="Unassembled WGS sequence"/>
</dbReference>
<sequence length="146" mass="16861">MEQWPITDLDKISKGWSIAMECSKRRLQQVHDLEADQLDDAINNGHLVLETVCVFVHACIRQNQFKLPLSFWHILHAEYGIVVYPTAFTQHIDIQGLEMDVTFTEAYYGHIMMYDGARGSYPPPCPLEFMRETPPGYQKETPKTES</sequence>
<proteinExistence type="predicted"/>
<reference evidence="1" key="1">
    <citation type="submission" date="2020-01" db="EMBL/GenBank/DDBJ databases">
        <title>Identification and distribution of gene clusters putatively required for synthesis of sphingolipid metabolism inhibitors in phylogenetically diverse species of the filamentous fungus Fusarium.</title>
        <authorList>
            <person name="Kim H.-S."/>
            <person name="Busman M."/>
            <person name="Brown D.W."/>
            <person name="Divon H."/>
            <person name="Uhlig S."/>
            <person name="Proctor R.H."/>
        </authorList>
    </citation>
    <scope>NUCLEOTIDE SEQUENCE</scope>
    <source>
        <strain evidence="1">NRRL 53441</strain>
    </source>
</reference>
<keyword evidence="2" id="KW-1185">Reference proteome</keyword>
<name>A0A8H4KRC5_9HYPO</name>
<dbReference type="EMBL" id="JAADJG010000116">
    <property type="protein sequence ID" value="KAF4454805.1"/>
    <property type="molecule type" value="Genomic_DNA"/>
</dbReference>
<gene>
    <name evidence="1" type="ORF">F53441_2747</name>
</gene>
<dbReference type="OrthoDB" id="5131008at2759"/>
<comment type="caution">
    <text evidence="1">The sequence shown here is derived from an EMBL/GenBank/DDBJ whole genome shotgun (WGS) entry which is preliminary data.</text>
</comment>
<organism evidence="1 2">
    <name type="scientific">Fusarium austroafricanum</name>
    <dbReference type="NCBI Taxonomy" id="2364996"/>
    <lineage>
        <taxon>Eukaryota</taxon>
        <taxon>Fungi</taxon>
        <taxon>Dikarya</taxon>
        <taxon>Ascomycota</taxon>
        <taxon>Pezizomycotina</taxon>
        <taxon>Sordariomycetes</taxon>
        <taxon>Hypocreomycetidae</taxon>
        <taxon>Hypocreales</taxon>
        <taxon>Nectriaceae</taxon>
        <taxon>Fusarium</taxon>
        <taxon>Fusarium concolor species complex</taxon>
    </lineage>
</organism>
<dbReference type="AlphaFoldDB" id="A0A8H4KRC5"/>
<evidence type="ECO:0000313" key="1">
    <source>
        <dbReference type="EMBL" id="KAF4454805.1"/>
    </source>
</evidence>